<comment type="similarity">
    <text evidence="3">Belongs to the NPH3 family.</text>
</comment>
<comment type="caution">
    <text evidence="8">The sequence shown here is derived from an EMBL/GenBank/DDBJ whole genome shotgun (WGS) entry which is preliminary data.</text>
</comment>
<feature type="domain" description="BTB" evidence="6">
    <location>
        <begin position="66"/>
        <end position="127"/>
    </location>
</feature>
<dbReference type="PROSITE" id="PS50097">
    <property type="entry name" value="BTB"/>
    <property type="match status" value="1"/>
</dbReference>
<feature type="domain" description="NPH3" evidence="7">
    <location>
        <begin position="219"/>
        <end position="302"/>
    </location>
</feature>
<dbReference type="InterPro" id="IPR011333">
    <property type="entry name" value="SKP1/BTB/POZ_sf"/>
</dbReference>
<evidence type="ECO:0000313" key="9">
    <source>
        <dbReference type="Proteomes" id="UP000250321"/>
    </source>
</evidence>
<dbReference type="EMBL" id="PJQY01001326">
    <property type="protein sequence ID" value="PQQ03561.1"/>
    <property type="molecule type" value="Genomic_DNA"/>
</dbReference>
<feature type="compositionally biased region" description="Polar residues" evidence="5">
    <location>
        <begin position="444"/>
        <end position="457"/>
    </location>
</feature>
<dbReference type="InterPro" id="IPR027356">
    <property type="entry name" value="NPH3_dom"/>
</dbReference>
<evidence type="ECO:0000256" key="1">
    <source>
        <dbReference type="ARBA" id="ARBA00004906"/>
    </source>
</evidence>
<evidence type="ECO:0000259" key="6">
    <source>
        <dbReference type="PROSITE" id="PS50097"/>
    </source>
</evidence>
<evidence type="ECO:0000313" key="8">
    <source>
        <dbReference type="EMBL" id="PQQ03561.1"/>
    </source>
</evidence>
<comment type="pathway">
    <text evidence="1">Protein modification; protein ubiquitination.</text>
</comment>
<proteinExistence type="inferred from homology"/>
<dbReference type="Pfam" id="PF00651">
    <property type="entry name" value="BTB"/>
    <property type="match status" value="1"/>
</dbReference>
<reference evidence="8 9" key="1">
    <citation type="submission" date="2018-02" db="EMBL/GenBank/DDBJ databases">
        <title>Draft genome of wild Prunus yedoensis var. nudiflora.</title>
        <authorList>
            <person name="Baek S."/>
            <person name="Kim J.-H."/>
            <person name="Choi K."/>
            <person name="Kim G.-B."/>
            <person name="Cho A."/>
            <person name="Jang H."/>
            <person name="Shin C.-H."/>
            <person name="Yu H.-J."/>
            <person name="Mun J.-H."/>
        </authorList>
    </citation>
    <scope>NUCLEOTIDE SEQUENCE [LARGE SCALE GENOMIC DNA]</scope>
    <source>
        <strain evidence="9">cv. Jeju island</strain>
        <tissue evidence="8">Leaf</tissue>
    </source>
</reference>
<keyword evidence="4" id="KW-0175">Coiled coil</keyword>
<evidence type="ECO:0000256" key="2">
    <source>
        <dbReference type="ARBA" id="ARBA00022786"/>
    </source>
</evidence>
<dbReference type="GO" id="GO:0016567">
    <property type="term" value="P:protein ubiquitination"/>
    <property type="evidence" value="ECO:0007669"/>
    <property type="project" value="UniProtKB-UniPathway"/>
</dbReference>
<dbReference type="AlphaFoldDB" id="A0A314YEX1"/>
<dbReference type="SMART" id="SM00225">
    <property type="entry name" value="BTB"/>
    <property type="match status" value="1"/>
</dbReference>
<protein>
    <submittedName>
        <fullName evidence="8">BTB/POZ domain-containing protein</fullName>
    </submittedName>
</protein>
<evidence type="ECO:0000256" key="3">
    <source>
        <dbReference type="PROSITE-ProRule" id="PRU00982"/>
    </source>
</evidence>
<dbReference type="PROSITE" id="PS51649">
    <property type="entry name" value="NPH3"/>
    <property type="match status" value="1"/>
</dbReference>
<dbReference type="PANTHER" id="PTHR32370">
    <property type="entry name" value="OS12G0117600 PROTEIN"/>
    <property type="match status" value="1"/>
</dbReference>
<keyword evidence="9" id="KW-1185">Reference proteome</keyword>
<dbReference type="InterPro" id="IPR000210">
    <property type="entry name" value="BTB/POZ_dom"/>
</dbReference>
<evidence type="ECO:0000256" key="5">
    <source>
        <dbReference type="SAM" id="MobiDB-lite"/>
    </source>
</evidence>
<sequence>MPCPNKPVFLQKESPQEFPSDLEQFKKEEDYEFSSASPSLSPALSSPCSPLHSRVESWSRATGHKAEVLIRVQGKCFHLHKDALTSRSTYLKRQLTVSDFTLPLNISAETFTLVAEFCYGAHLVITLLNLAALRTAAELLEMTESNGDGDDNLLQLTDTYFRQVVAVNRDYASVVFRSCLSLLPEAETAAFLVSGCIEAFALSNDGEGGADWLNEVITVRPEDFQIVAEAIQRSFGNHDVVYKLVDLYLVRYGGKITGDEKTQICSSIDCSKLSPQVLLDAVQNPIMPLRFIVRAMLIEQLNTRRTIISAAAAAAAADHTQIQPHDHHDNKKLIEPAGEATTLGSLLQRDKMLRQSGQLRATMAATSSRIQSLEEELNGMKKLLDECHEKQENSILLEDGRMSASFHYGTNENSNKITKGDKASASSASFRIISGKGSAERSEGTSNWSSSCKGTPRSTKKISERLINGLKKAFRVSGSAKEAASKDKIVRHGGDIGYNKDGAIVIQ</sequence>
<evidence type="ECO:0000259" key="7">
    <source>
        <dbReference type="PROSITE" id="PS51649"/>
    </source>
</evidence>
<gene>
    <name evidence="8" type="ORF">Pyn_19660</name>
</gene>
<organism evidence="8 9">
    <name type="scientific">Prunus yedoensis var. nudiflora</name>
    <dbReference type="NCBI Taxonomy" id="2094558"/>
    <lineage>
        <taxon>Eukaryota</taxon>
        <taxon>Viridiplantae</taxon>
        <taxon>Streptophyta</taxon>
        <taxon>Embryophyta</taxon>
        <taxon>Tracheophyta</taxon>
        <taxon>Spermatophyta</taxon>
        <taxon>Magnoliopsida</taxon>
        <taxon>eudicotyledons</taxon>
        <taxon>Gunneridae</taxon>
        <taxon>Pentapetalae</taxon>
        <taxon>rosids</taxon>
        <taxon>fabids</taxon>
        <taxon>Rosales</taxon>
        <taxon>Rosaceae</taxon>
        <taxon>Amygdaloideae</taxon>
        <taxon>Amygdaleae</taxon>
        <taxon>Prunus</taxon>
    </lineage>
</organism>
<dbReference type="Gene3D" id="3.30.710.10">
    <property type="entry name" value="Potassium Channel Kv1.1, Chain A"/>
    <property type="match status" value="1"/>
</dbReference>
<dbReference type="Pfam" id="PF03000">
    <property type="entry name" value="NPH3"/>
    <property type="match status" value="1"/>
</dbReference>
<dbReference type="OrthoDB" id="407106at2759"/>
<dbReference type="Proteomes" id="UP000250321">
    <property type="component" value="Unassembled WGS sequence"/>
</dbReference>
<accession>A0A314YEX1</accession>
<keyword evidence="2" id="KW-0833">Ubl conjugation pathway</keyword>
<feature type="region of interest" description="Disordered" evidence="5">
    <location>
        <begin position="435"/>
        <end position="461"/>
    </location>
</feature>
<name>A0A314YEX1_PRUYE</name>
<feature type="coiled-coil region" evidence="4">
    <location>
        <begin position="363"/>
        <end position="393"/>
    </location>
</feature>
<dbReference type="UniPathway" id="UPA00143"/>
<evidence type="ECO:0000256" key="4">
    <source>
        <dbReference type="SAM" id="Coils"/>
    </source>
</evidence>
<dbReference type="SUPFAM" id="SSF54695">
    <property type="entry name" value="POZ domain"/>
    <property type="match status" value="1"/>
</dbReference>
<dbReference type="InterPro" id="IPR043454">
    <property type="entry name" value="NPH3/RPT2-like"/>
</dbReference>